<feature type="region of interest" description="Disordered" evidence="1">
    <location>
        <begin position="180"/>
        <end position="204"/>
    </location>
</feature>
<feature type="compositionally biased region" description="Basic and acidic residues" evidence="1">
    <location>
        <begin position="185"/>
        <end position="204"/>
    </location>
</feature>
<evidence type="ECO:0000259" key="2">
    <source>
        <dbReference type="Pfam" id="PF04037"/>
    </source>
</evidence>
<dbReference type="AlphaFoldDB" id="A0A8X6SA97"/>
<accession>A0A8X6SA97</accession>
<gene>
    <name evidence="3" type="primary">NCL1_30863</name>
    <name evidence="3" type="ORF">TNCV_3697411</name>
</gene>
<dbReference type="EMBL" id="BMAU01021292">
    <property type="protein sequence ID" value="GFY09779.1"/>
    <property type="molecule type" value="Genomic_DNA"/>
</dbReference>
<name>A0A8X6SA97_TRICX</name>
<reference evidence="3" key="1">
    <citation type="submission" date="2020-08" db="EMBL/GenBank/DDBJ databases">
        <title>Multicomponent nature underlies the extraordinary mechanical properties of spider dragline silk.</title>
        <authorList>
            <person name="Kono N."/>
            <person name="Nakamura H."/>
            <person name="Mori M."/>
            <person name="Yoshida Y."/>
            <person name="Ohtoshi R."/>
            <person name="Malay A.D."/>
            <person name="Moran D.A.P."/>
            <person name="Tomita M."/>
            <person name="Numata K."/>
            <person name="Arakawa K."/>
        </authorList>
    </citation>
    <scope>NUCLEOTIDE SEQUENCE</scope>
</reference>
<dbReference type="GO" id="GO:0005634">
    <property type="term" value="C:nucleus"/>
    <property type="evidence" value="ECO:0007669"/>
    <property type="project" value="InterPro"/>
</dbReference>
<keyword evidence="4" id="KW-1185">Reference proteome</keyword>
<dbReference type="InterPro" id="IPR007180">
    <property type="entry name" value="DUF382"/>
</dbReference>
<comment type="caution">
    <text evidence="3">The sequence shown here is derived from an EMBL/GenBank/DDBJ whole genome shotgun (WGS) entry which is preliminary data.</text>
</comment>
<evidence type="ECO:0000313" key="3">
    <source>
        <dbReference type="EMBL" id="GFY09779.1"/>
    </source>
</evidence>
<evidence type="ECO:0000256" key="1">
    <source>
        <dbReference type="SAM" id="MobiDB-lite"/>
    </source>
</evidence>
<proteinExistence type="predicted"/>
<protein>
    <recommendedName>
        <fullName evidence="2">DUF382 domain-containing protein</fullName>
    </recommendedName>
</protein>
<dbReference type="Proteomes" id="UP000887159">
    <property type="component" value="Unassembled WGS sequence"/>
</dbReference>
<sequence>MTVTELQQKMNLKASSNMILIPQHWSFRGEYPQDKSEVGKLAWKLTDFIKRDGTVKIRRSSRENRMIRQRFRFKLRTYDNIYRDGKVRGEIRPLDFKIVDPAWTKKGVVPKLRKREIEFQKRFLNDVPNRKVLDIMIVQFRNEKVSNHGSIPITIDCNVVAFIVFEEGFHQPIKRTKQWRGHRWERKDGEKEEGRKQDGGAREHGRMSGIVITLARIEAKWC</sequence>
<feature type="domain" description="DUF382" evidence="2">
    <location>
        <begin position="9"/>
        <end position="76"/>
    </location>
</feature>
<organism evidence="3 4">
    <name type="scientific">Trichonephila clavipes</name>
    <name type="common">Golden silk orbweaver</name>
    <name type="synonym">Nephila clavipes</name>
    <dbReference type="NCBI Taxonomy" id="2585209"/>
    <lineage>
        <taxon>Eukaryota</taxon>
        <taxon>Metazoa</taxon>
        <taxon>Ecdysozoa</taxon>
        <taxon>Arthropoda</taxon>
        <taxon>Chelicerata</taxon>
        <taxon>Arachnida</taxon>
        <taxon>Araneae</taxon>
        <taxon>Araneomorphae</taxon>
        <taxon>Entelegynae</taxon>
        <taxon>Araneoidea</taxon>
        <taxon>Nephilidae</taxon>
        <taxon>Trichonephila</taxon>
    </lineage>
</organism>
<dbReference type="Pfam" id="PF04037">
    <property type="entry name" value="DUF382"/>
    <property type="match status" value="1"/>
</dbReference>
<evidence type="ECO:0000313" key="4">
    <source>
        <dbReference type="Proteomes" id="UP000887159"/>
    </source>
</evidence>